<proteinExistence type="predicted"/>
<organism evidence="2 3">
    <name type="scientific">Flavobacterium microcysteis</name>
    <dbReference type="NCBI Taxonomy" id="2596891"/>
    <lineage>
        <taxon>Bacteria</taxon>
        <taxon>Pseudomonadati</taxon>
        <taxon>Bacteroidota</taxon>
        <taxon>Flavobacteriia</taxon>
        <taxon>Flavobacteriales</taxon>
        <taxon>Flavobacteriaceae</taxon>
        <taxon>Flavobacterium</taxon>
    </lineage>
</organism>
<dbReference type="Proteomes" id="UP000319175">
    <property type="component" value="Unassembled WGS sequence"/>
</dbReference>
<evidence type="ECO:0000313" key="3">
    <source>
        <dbReference type="Proteomes" id="UP000319175"/>
    </source>
</evidence>
<dbReference type="AlphaFoldDB" id="A0A501QFR5"/>
<evidence type="ECO:0000259" key="1">
    <source>
        <dbReference type="Pfam" id="PF08241"/>
    </source>
</evidence>
<dbReference type="GO" id="GO:0032259">
    <property type="term" value="P:methylation"/>
    <property type="evidence" value="ECO:0007669"/>
    <property type="project" value="UniProtKB-KW"/>
</dbReference>
<gene>
    <name evidence="2" type="ORF">FJA49_04860</name>
</gene>
<comment type="caution">
    <text evidence="2">The sequence shown here is derived from an EMBL/GenBank/DDBJ whole genome shotgun (WGS) entry which is preliminary data.</text>
</comment>
<dbReference type="PANTHER" id="PTHR43464:SF77">
    <property type="entry name" value="BLL3586 PROTEIN"/>
    <property type="match status" value="1"/>
</dbReference>
<dbReference type="PANTHER" id="PTHR43464">
    <property type="entry name" value="METHYLTRANSFERASE"/>
    <property type="match status" value="1"/>
</dbReference>
<dbReference type="CDD" id="cd02440">
    <property type="entry name" value="AdoMet_MTases"/>
    <property type="match status" value="1"/>
</dbReference>
<dbReference type="InterPro" id="IPR029063">
    <property type="entry name" value="SAM-dependent_MTases_sf"/>
</dbReference>
<dbReference type="Gene3D" id="3.40.50.150">
    <property type="entry name" value="Vaccinia Virus protein VP39"/>
    <property type="match status" value="1"/>
</dbReference>
<keyword evidence="2" id="KW-0808">Transferase</keyword>
<protein>
    <submittedName>
        <fullName evidence="2">Class I SAM-dependent methyltransferase</fullName>
    </submittedName>
</protein>
<reference evidence="2 3" key="2">
    <citation type="submission" date="2019-06" db="EMBL/GenBank/DDBJ databases">
        <authorList>
            <person name="Seo Y."/>
        </authorList>
    </citation>
    <scope>NUCLEOTIDE SEQUENCE [LARGE SCALE GENOMIC DNA]</scope>
    <source>
        <strain evidence="2 3">MaA-Y11</strain>
    </source>
</reference>
<dbReference type="RefSeq" id="WP_139999435.1">
    <property type="nucleotide sequence ID" value="NZ_VFJE01000051.1"/>
</dbReference>
<sequence>MAEFWETNFNEKREMWGLEPANSAIIVKDLFVAKSIKKVLVPGIGYGRNAQVFRESGMDVTGIEISKTAIELAQKHYGNDMVIHHGSVTDMPFDAIQYDGIYCHALIHLLDEQQRKKLIQDCFLQLANGGYMVFTAISKQAHTYGTGAYISKDRYEIFQGVQMFFYDEESIQAEFGKAGLFEIREITENFPFYLILCKKTL</sequence>
<dbReference type="GO" id="GO:0008757">
    <property type="term" value="F:S-adenosylmethionine-dependent methyltransferase activity"/>
    <property type="evidence" value="ECO:0007669"/>
    <property type="project" value="InterPro"/>
</dbReference>
<evidence type="ECO:0000313" key="2">
    <source>
        <dbReference type="EMBL" id="TPD71232.1"/>
    </source>
</evidence>
<name>A0A501QFR5_9FLAO</name>
<keyword evidence="2" id="KW-0489">Methyltransferase</keyword>
<dbReference type="EMBL" id="VFJE01000051">
    <property type="protein sequence ID" value="TPD71232.1"/>
    <property type="molecule type" value="Genomic_DNA"/>
</dbReference>
<dbReference type="InterPro" id="IPR013216">
    <property type="entry name" value="Methyltransf_11"/>
</dbReference>
<dbReference type="OrthoDB" id="703529at2"/>
<dbReference type="Pfam" id="PF08241">
    <property type="entry name" value="Methyltransf_11"/>
    <property type="match status" value="1"/>
</dbReference>
<feature type="domain" description="Methyltransferase type 11" evidence="1">
    <location>
        <begin position="42"/>
        <end position="134"/>
    </location>
</feature>
<accession>A0A501QFR5</accession>
<reference evidence="2 3" key="1">
    <citation type="submission" date="2019-06" db="EMBL/GenBank/DDBJ databases">
        <title>Flavobacterium sp. MaA-Y11 from geoumgang.</title>
        <authorList>
            <person name="Jeong S."/>
        </authorList>
    </citation>
    <scope>NUCLEOTIDE SEQUENCE [LARGE SCALE GENOMIC DNA]</scope>
    <source>
        <strain evidence="2 3">MaA-Y11</strain>
    </source>
</reference>
<keyword evidence="3" id="KW-1185">Reference proteome</keyword>
<dbReference type="SUPFAM" id="SSF53335">
    <property type="entry name" value="S-adenosyl-L-methionine-dependent methyltransferases"/>
    <property type="match status" value="1"/>
</dbReference>